<sequence>MTNFFVDVIEMLKPQDITVSEVFLWTAFMKNEVGFSIPVRPYPPEWIFDEDTSDFVPARNVFTWIKATFLNHESEMFNLDHKHLSVFYWPNIAVLWARGGYIKQGRRVAGTAEKVMFNAGGWVRERQENQFKMWFGDVPDYLITIDASYAKYCSDIDFCALIEHELYHIAHKRNAFGFPDYNKKTGLPKLEIRGHDIEEFTGVVRRYGASGELLKMIEAAKQRPELSKAAVHHACGTCLLKVV</sequence>
<dbReference type="InParanoid" id="A0A2U3MY08"/>
<dbReference type="EMBL" id="OOGT01000052">
    <property type="protein sequence ID" value="SPL70322.1"/>
    <property type="molecule type" value="Genomic_DNA"/>
</dbReference>
<reference evidence="3" key="1">
    <citation type="submission" date="2018-03" db="EMBL/GenBank/DDBJ databases">
        <authorList>
            <person name="Blom J."/>
        </authorList>
    </citation>
    <scope>NUCLEOTIDE SEQUENCE [LARGE SCALE GENOMIC DNA]</scope>
    <source>
        <strain evidence="3">KPC-SM-21</strain>
    </source>
</reference>
<keyword evidence="3" id="KW-1185">Reference proteome</keyword>
<evidence type="ECO:0000259" key="1">
    <source>
        <dbReference type="Pfam" id="PF18894"/>
    </source>
</evidence>
<dbReference type="Pfam" id="PF18894">
    <property type="entry name" value="PhageMetallopep"/>
    <property type="match status" value="1"/>
</dbReference>
<name>A0A2U3MY08_9GAMM</name>
<gene>
    <name evidence="2" type="ORF">KPC_1500</name>
</gene>
<dbReference type="InterPro" id="IPR043998">
    <property type="entry name" value="Put_Metallopep"/>
</dbReference>
<proteinExistence type="predicted"/>
<evidence type="ECO:0000313" key="2">
    <source>
        <dbReference type="EMBL" id="SPL70322.1"/>
    </source>
</evidence>
<dbReference type="AlphaFoldDB" id="A0A2U3MY08"/>
<protein>
    <recommendedName>
        <fullName evidence="1">Putative phage metallopeptidase domain-containing protein</fullName>
    </recommendedName>
</protein>
<dbReference type="Proteomes" id="UP000245974">
    <property type="component" value="Unassembled WGS sequence"/>
</dbReference>
<evidence type="ECO:0000313" key="3">
    <source>
        <dbReference type="Proteomes" id="UP000245974"/>
    </source>
</evidence>
<feature type="domain" description="Putative phage metallopeptidase" evidence="1">
    <location>
        <begin position="63"/>
        <end position="221"/>
    </location>
</feature>
<accession>A0A2U3MY08</accession>
<organism evidence="2 3">
    <name type="scientific">Acinetobacter stercoris</name>
    <dbReference type="NCBI Taxonomy" id="2126983"/>
    <lineage>
        <taxon>Bacteria</taxon>
        <taxon>Pseudomonadati</taxon>
        <taxon>Pseudomonadota</taxon>
        <taxon>Gammaproteobacteria</taxon>
        <taxon>Moraxellales</taxon>
        <taxon>Moraxellaceae</taxon>
        <taxon>Acinetobacter</taxon>
    </lineage>
</organism>